<dbReference type="GO" id="GO:0005829">
    <property type="term" value="C:cytosol"/>
    <property type="evidence" value="ECO:0007669"/>
    <property type="project" value="TreeGrafter"/>
</dbReference>
<feature type="region of interest" description="Disordered" evidence="3">
    <location>
        <begin position="147"/>
        <end position="219"/>
    </location>
</feature>
<organism evidence="5 6">
    <name type="scientific">Smittium culicis</name>
    <dbReference type="NCBI Taxonomy" id="133412"/>
    <lineage>
        <taxon>Eukaryota</taxon>
        <taxon>Fungi</taxon>
        <taxon>Fungi incertae sedis</taxon>
        <taxon>Zoopagomycota</taxon>
        <taxon>Kickxellomycotina</taxon>
        <taxon>Harpellomycetes</taxon>
        <taxon>Harpellales</taxon>
        <taxon>Legeriomycetaceae</taxon>
        <taxon>Smittium</taxon>
    </lineage>
</organism>
<evidence type="ECO:0000313" key="5">
    <source>
        <dbReference type="EMBL" id="OMJ30349.1"/>
    </source>
</evidence>
<sequence length="219" mass="23559">MANRIDNSEWARNGDYVPNRFQAQIDAIHYLFNLKTSSNPENTVGVISHGGESPQVLVSLTNDLGVLLKGMHELKVGGSSHFETGIQIAQPDSKLLSESIRSAIMQGEAGGSGEAGDFGDDMGFGVDPNIDPELALALKMSLDEELARQKAAQETSQPIQAEASSSHGQHDQSAMDIQDEDEQIRRAIQMSLEMDSAPANQPSASNDQVLPLSYPAFAH</sequence>
<dbReference type="GO" id="GO:0043161">
    <property type="term" value="P:proteasome-mediated ubiquitin-dependent protein catabolic process"/>
    <property type="evidence" value="ECO:0007669"/>
    <property type="project" value="TreeGrafter"/>
</dbReference>
<dbReference type="AlphaFoldDB" id="A0A1R1YTY1"/>
<name>A0A1R1YTY1_9FUNG</name>
<dbReference type="SUPFAM" id="SSF53300">
    <property type="entry name" value="vWA-like"/>
    <property type="match status" value="1"/>
</dbReference>
<comment type="caution">
    <text evidence="5">The sequence shown here is derived from an EMBL/GenBank/DDBJ whole genome shotgun (WGS) entry which is preliminary data.</text>
</comment>
<protein>
    <submittedName>
        <fullName evidence="5">26S proteasome regulatory subunit rpn10</fullName>
    </submittedName>
</protein>
<feature type="compositionally biased region" description="Polar residues" evidence="3">
    <location>
        <begin position="198"/>
        <end position="208"/>
    </location>
</feature>
<dbReference type="PROSITE" id="PS50330">
    <property type="entry name" value="UIM"/>
    <property type="match status" value="1"/>
</dbReference>
<dbReference type="InterPro" id="IPR027040">
    <property type="entry name" value="PSMD4"/>
</dbReference>
<dbReference type="SMART" id="SM00726">
    <property type="entry name" value="UIM"/>
    <property type="match status" value="2"/>
</dbReference>
<proteinExistence type="inferred from homology"/>
<dbReference type="OrthoDB" id="1731724at2759"/>
<evidence type="ECO:0000256" key="2">
    <source>
        <dbReference type="ARBA" id="ARBA00022942"/>
    </source>
</evidence>
<dbReference type="Gene3D" id="1.10.287.3990">
    <property type="match status" value="1"/>
</dbReference>
<dbReference type="Proteomes" id="UP000187429">
    <property type="component" value="Unassembled WGS sequence"/>
</dbReference>
<dbReference type="GO" id="GO:0008540">
    <property type="term" value="C:proteasome regulatory particle, base subcomplex"/>
    <property type="evidence" value="ECO:0007669"/>
    <property type="project" value="TreeGrafter"/>
</dbReference>
<dbReference type="InterPro" id="IPR036465">
    <property type="entry name" value="vWFA_dom_sf"/>
</dbReference>
<comment type="similarity">
    <text evidence="1">Belongs to the proteasome subunit S5A family.</text>
</comment>
<dbReference type="Pfam" id="PF13519">
    <property type="entry name" value="VWA_2"/>
    <property type="match status" value="1"/>
</dbReference>
<evidence type="ECO:0000256" key="1">
    <source>
        <dbReference type="ARBA" id="ARBA00005574"/>
    </source>
</evidence>
<feature type="compositionally biased region" description="Polar residues" evidence="3">
    <location>
        <begin position="152"/>
        <end position="167"/>
    </location>
</feature>
<dbReference type="PANTHER" id="PTHR10223">
    <property type="entry name" value="26S PROTEASOME NON-ATPASE REGULATORY SUBUNIT 4"/>
    <property type="match status" value="1"/>
</dbReference>
<dbReference type="PANTHER" id="PTHR10223:SF0">
    <property type="entry name" value="26S PROTEASOME NON-ATPASE REGULATORY SUBUNIT 4"/>
    <property type="match status" value="1"/>
</dbReference>
<dbReference type="Pfam" id="PF02809">
    <property type="entry name" value="UIM"/>
    <property type="match status" value="2"/>
</dbReference>
<keyword evidence="6" id="KW-1185">Reference proteome</keyword>
<dbReference type="Gene3D" id="3.40.50.410">
    <property type="entry name" value="von Willebrand factor, type A domain"/>
    <property type="match status" value="1"/>
</dbReference>
<evidence type="ECO:0000256" key="3">
    <source>
        <dbReference type="SAM" id="MobiDB-lite"/>
    </source>
</evidence>
<reference evidence="6" key="1">
    <citation type="submission" date="2017-01" db="EMBL/GenBank/DDBJ databases">
        <authorList>
            <person name="Wang Y."/>
            <person name="White M."/>
            <person name="Kvist S."/>
            <person name="Moncalvo J.-M."/>
        </authorList>
    </citation>
    <scope>NUCLEOTIDE SEQUENCE [LARGE SCALE GENOMIC DNA]</scope>
    <source>
        <strain evidence="6">ID-206-W2</strain>
    </source>
</reference>
<evidence type="ECO:0000313" key="6">
    <source>
        <dbReference type="Proteomes" id="UP000187429"/>
    </source>
</evidence>
<accession>A0A1R1YTY1</accession>
<evidence type="ECO:0000259" key="4">
    <source>
        <dbReference type="Pfam" id="PF13519"/>
    </source>
</evidence>
<dbReference type="InterPro" id="IPR003903">
    <property type="entry name" value="UIM_dom"/>
</dbReference>
<feature type="domain" description="VWFA" evidence="4">
    <location>
        <begin position="5"/>
        <end position="90"/>
    </location>
</feature>
<keyword evidence="2 5" id="KW-0647">Proteasome</keyword>
<dbReference type="GO" id="GO:0031593">
    <property type="term" value="F:polyubiquitin modification-dependent protein binding"/>
    <property type="evidence" value="ECO:0007669"/>
    <property type="project" value="TreeGrafter"/>
</dbReference>
<gene>
    <name evidence="5" type="ORF">AYI69_g107</name>
</gene>
<dbReference type="EMBL" id="LSSM01000023">
    <property type="protein sequence ID" value="OMJ30349.1"/>
    <property type="molecule type" value="Genomic_DNA"/>
</dbReference>
<dbReference type="GO" id="GO:0005634">
    <property type="term" value="C:nucleus"/>
    <property type="evidence" value="ECO:0007669"/>
    <property type="project" value="TreeGrafter"/>
</dbReference>
<dbReference type="InterPro" id="IPR002035">
    <property type="entry name" value="VWF_A"/>
</dbReference>